<dbReference type="PROSITE" id="PS51286">
    <property type="entry name" value="RAP"/>
    <property type="match status" value="1"/>
</dbReference>
<accession>A0AAW1N3S8</accession>
<evidence type="ECO:0000313" key="3">
    <source>
        <dbReference type="Proteomes" id="UP001458880"/>
    </source>
</evidence>
<evidence type="ECO:0000259" key="1">
    <source>
        <dbReference type="PROSITE" id="PS51286"/>
    </source>
</evidence>
<organism evidence="2 3">
    <name type="scientific">Popillia japonica</name>
    <name type="common">Japanese beetle</name>
    <dbReference type="NCBI Taxonomy" id="7064"/>
    <lineage>
        <taxon>Eukaryota</taxon>
        <taxon>Metazoa</taxon>
        <taxon>Ecdysozoa</taxon>
        <taxon>Arthropoda</taxon>
        <taxon>Hexapoda</taxon>
        <taxon>Insecta</taxon>
        <taxon>Pterygota</taxon>
        <taxon>Neoptera</taxon>
        <taxon>Endopterygota</taxon>
        <taxon>Coleoptera</taxon>
        <taxon>Polyphaga</taxon>
        <taxon>Scarabaeiformia</taxon>
        <taxon>Scarabaeidae</taxon>
        <taxon>Rutelinae</taxon>
        <taxon>Popillia</taxon>
    </lineage>
</organism>
<comment type="caution">
    <text evidence="2">The sequence shown here is derived from an EMBL/GenBank/DDBJ whole genome shotgun (WGS) entry which is preliminary data.</text>
</comment>
<dbReference type="SMART" id="SM00952">
    <property type="entry name" value="RAP"/>
    <property type="match status" value="1"/>
</dbReference>
<sequence length="703" mass="80558">MNQIFKNIRVSFRSLSSGFKNSNNLLNISKDVQLSRILPENTDLLINNLKNAPSVPHVLDLVKTNSNVMNAKHTIQALRTIFMLQKHGRKIMNQIFKNIRVSFRSLSSGFKNSNNLLNISKDVQLSRILPENTDLLINNLKNAPSVPHVLDLVKTNSNVMNAKHTIQALRTIFMLQKHGRSKLSTLQLLKHPDFEKICNHLKYYAGAIELNETIEALKVMSFVGVSSDSTIYQILLQLLKHDVNQMTLQQIIFTDFLLSKATPSPLVDALKIALPIVYDVQLPIKLDQTNVTTLSEHLHYVSRRDVISEQSVKRIVNSLMKVKVFDQRSATSIMWSLCDMPPKAEFEPLLHKAMKSLFIGGYSVPYHDLETIISKLIKKYKLNAPYYYNDDFFNYCANILITQDLGFENAVHLLRKFLRVYHLNTNLLDYISEKCRENSDLIENGDPILTYNVIRGCALTDFRPKYYDKIKEYFLNIKNFDNFVGKRLHLPALQAALCVLDIYVPVILQKVLNEEYLTDIFKKNYFSDFENILLITQAIKTFKPELSEYLPSEEFIRMVKSKIKPVADYPLEGALLHVFGSDKFVKTPALTRMLHHIDHLILLKKGGFASALDTKIVYVEDLEYESPNQVVLLMALDSICYTNNKHLLGSTSLKLQTLEAKGYSVVPVPIALWKSLPEFERVPYITEAIKSKTKYFARAFDVS</sequence>
<dbReference type="Pfam" id="PF08373">
    <property type="entry name" value="RAP"/>
    <property type="match status" value="1"/>
</dbReference>
<dbReference type="AlphaFoldDB" id="A0AAW1N3S8"/>
<dbReference type="EMBL" id="JASPKY010000018">
    <property type="protein sequence ID" value="KAK9752662.1"/>
    <property type="molecule type" value="Genomic_DNA"/>
</dbReference>
<gene>
    <name evidence="2" type="ORF">QE152_g3924</name>
</gene>
<proteinExistence type="predicted"/>
<evidence type="ECO:0000313" key="2">
    <source>
        <dbReference type="EMBL" id="KAK9752662.1"/>
    </source>
</evidence>
<name>A0AAW1N3S8_POPJA</name>
<reference evidence="2 3" key="1">
    <citation type="journal article" date="2024" name="BMC Genomics">
        <title>De novo assembly and annotation of Popillia japonica's genome with initial clues to its potential as an invasive pest.</title>
        <authorList>
            <person name="Cucini C."/>
            <person name="Boschi S."/>
            <person name="Funari R."/>
            <person name="Cardaioli E."/>
            <person name="Iannotti N."/>
            <person name="Marturano G."/>
            <person name="Paoli F."/>
            <person name="Bruttini M."/>
            <person name="Carapelli A."/>
            <person name="Frati F."/>
            <person name="Nardi F."/>
        </authorList>
    </citation>
    <scope>NUCLEOTIDE SEQUENCE [LARGE SCALE GENOMIC DNA]</scope>
    <source>
        <strain evidence="2">DMR45628</strain>
    </source>
</reference>
<feature type="domain" description="RAP" evidence="1">
    <location>
        <begin position="630"/>
        <end position="687"/>
    </location>
</feature>
<dbReference type="InterPro" id="IPR013584">
    <property type="entry name" value="RAP"/>
</dbReference>
<keyword evidence="3" id="KW-1185">Reference proteome</keyword>
<dbReference type="Proteomes" id="UP001458880">
    <property type="component" value="Unassembled WGS sequence"/>
</dbReference>
<protein>
    <submittedName>
        <fullName evidence="2">RAP domain</fullName>
    </submittedName>
</protein>